<dbReference type="Proteomes" id="UP000034103">
    <property type="component" value="Chromosome"/>
</dbReference>
<evidence type="ECO:0000313" key="1">
    <source>
        <dbReference type="EMBL" id="AKE63371.1"/>
    </source>
</evidence>
<name>A0A0F6U2J3_MICAE</name>
<reference evidence="1 2" key="1">
    <citation type="journal article" date="2015" name="Genome Announc.">
        <title>Complete Genome Sequence of Microcystis aeruginosa NIES-2549, a Bloom-Forming Cyanobacterium from Lake Kasumigaura, Japan.</title>
        <authorList>
            <person name="Yamaguchi H."/>
            <person name="Suzuki S."/>
            <person name="Tanabe Y."/>
            <person name="Osana Y."/>
            <person name="Shimura Y."/>
            <person name="Ishida K."/>
            <person name="Kawachi M."/>
        </authorList>
    </citation>
    <scope>NUCLEOTIDE SEQUENCE [LARGE SCALE GENOMIC DNA]</scope>
    <source>
        <strain evidence="1 2">NIES-2549</strain>
    </source>
</reference>
<dbReference type="AlphaFoldDB" id="A0A0F6U2J3"/>
<evidence type="ECO:0000313" key="2">
    <source>
        <dbReference type="Proteomes" id="UP000034103"/>
    </source>
</evidence>
<proteinExistence type="predicted"/>
<sequence>MQTILTPKLAKLNFSRFSIAILAHPSTALFSHEDFYQEK</sequence>
<dbReference type="EMBL" id="CP011304">
    <property type="protein sequence ID" value="AKE63371.1"/>
    <property type="molecule type" value="Genomic_DNA"/>
</dbReference>
<gene>
    <name evidence="1" type="ORF">MYAER_1013</name>
</gene>
<accession>A0A0F6U2J3</accession>
<organism evidence="1 2">
    <name type="scientific">Microcystis aeruginosa NIES-2549</name>
    <dbReference type="NCBI Taxonomy" id="1641812"/>
    <lineage>
        <taxon>Bacteria</taxon>
        <taxon>Bacillati</taxon>
        <taxon>Cyanobacteriota</taxon>
        <taxon>Cyanophyceae</taxon>
        <taxon>Oscillatoriophycideae</taxon>
        <taxon>Chroococcales</taxon>
        <taxon>Microcystaceae</taxon>
        <taxon>Microcystis</taxon>
    </lineage>
</organism>
<dbReference type="PATRIC" id="fig|1641812.3.peg.1050"/>
<protein>
    <submittedName>
        <fullName evidence="1">Uncharacterized protein</fullName>
    </submittedName>
</protein>
<dbReference type="HOGENOM" id="CLU_3312692_0_0_3"/>